<gene>
    <name evidence="1" type="ORF">AAFF_G00058610</name>
</gene>
<accession>A0AAD7WE33</accession>
<protein>
    <submittedName>
        <fullName evidence="1">Uncharacterized protein</fullName>
    </submittedName>
</protein>
<keyword evidence="2" id="KW-1185">Reference proteome</keyword>
<comment type="caution">
    <text evidence="1">The sequence shown here is derived from an EMBL/GenBank/DDBJ whole genome shotgun (WGS) entry which is preliminary data.</text>
</comment>
<dbReference type="AlphaFoldDB" id="A0AAD7WE33"/>
<dbReference type="EMBL" id="JAINUG010000135">
    <property type="protein sequence ID" value="KAJ8393642.1"/>
    <property type="molecule type" value="Genomic_DNA"/>
</dbReference>
<sequence>MRWQPPLGSALPAGASIQTALLAGRAFERLAGWGRGTMSETLAGTLSPLLPIVWIWRPLGANHRRERPVSSSGARGSRAVMHQSRNKGDAGSLLLVRNKTGDRRVRHRVGVIHCLDVSGNSKSHIYLR</sequence>
<reference evidence="1" key="1">
    <citation type="journal article" date="2023" name="Science">
        <title>Genome structures resolve the early diversification of teleost fishes.</title>
        <authorList>
            <person name="Parey E."/>
            <person name="Louis A."/>
            <person name="Montfort J."/>
            <person name="Bouchez O."/>
            <person name="Roques C."/>
            <person name="Iampietro C."/>
            <person name="Lluch J."/>
            <person name="Castinel A."/>
            <person name="Donnadieu C."/>
            <person name="Desvignes T."/>
            <person name="Floi Bucao C."/>
            <person name="Jouanno E."/>
            <person name="Wen M."/>
            <person name="Mejri S."/>
            <person name="Dirks R."/>
            <person name="Jansen H."/>
            <person name="Henkel C."/>
            <person name="Chen W.J."/>
            <person name="Zahm M."/>
            <person name="Cabau C."/>
            <person name="Klopp C."/>
            <person name="Thompson A.W."/>
            <person name="Robinson-Rechavi M."/>
            <person name="Braasch I."/>
            <person name="Lecointre G."/>
            <person name="Bobe J."/>
            <person name="Postlethwait J.H."/>
            <person name="Berthelot C."/>
            <person name="Roest Crollius H."/>
            <person name="Guiguen Y."/>
        </authorList>
    </citation>
    <scope>NUCLEOTIDE SEQUENCE</scope>
    <source>
        <strain evidence="1">NC1722</strain>
    </source>
</reference>
<organism evidence="1 2">
    <name type="scientific">Aldrovandia affinis</name>
    <dbReference type="NCBI Taxonomy" id="143900"/>
    <lineage>
        <taxon>Eukaryota</taxon>
        <taxon>Metazoa</taxon>
        <taxon>Chordata</taxon>
        <taxon>Craniata</taxon>
        <taxon>Vertebrata</taxon>
        <taxon>Euteleostomi</taxon>
        <taxon>Actinopterygii</taxon>
        <taxon>Neopterygii</taxon>
        <taxon>Teleostei</taxon>
        <taxon>Notacanthiformes</taxon>
        <taxon>Halosauridae</taxon>
        <taxon>Aldrovandia</taxon>
    </lineage>
</organism>
<evidence type="ECO:0000313" key="2">
    <source>
        <dbReference type="Proteomes" id="UP001221898"/>
    </source>
</evidence>
<name>A0AAD7WE33_9TELE</name>
<dbReference type="Proteomes" id="UP001221898">
    <property type="component" value="Unassembled WGS sequence"/>
</dbReference>
<proteinExistence type="predicted"/>
<evidence type="ECO:0000313" key="1">
    <source>
        <dbReference type="EMBL" id="KAJ8393642.1"/>
    </source>
</evidence>